<gene>
    <name evidence="2" type="ORF">M0812_07549</name>
</gene>
<proteinExistence type="predicted"/>
<accession>A0AAV8A1P6</accession>
<comment type="caution">
    <text evidence="2">The sequence shown here is derived from an EMBL/GenBank/DDBJ whole genome shotgun (WGS) entry which is preliminary data.</text>
</comment>
<name>A0AAV8A1P6_9EUKA</name>
<dbReference type="AlphaFoldDB" id="A0AAV8A1P6"/>
<evidence type="ECO:0000313" key="2">
    <source>
        <dbReference type="EMBL" id="KAJ3447321.1"/>
    </source>
</evidence>
<protein>
    <submittedName>
        <fullName evidence="2">Lish domain-containing protein fopnl</fullName>
    </submittedName>
</protein>
<dbReference type="EMBL" id="JANTQA010000016">
    <property type="protein sequence ID" value="KAJ3447321.1"/>
    <property type="molecule type" value="Genomic_DNA"/>
</dbReference>
<reference evidence="2" key="1">
    <citation type="submission" date="2022-08" db="EMBL/GenBank/DDBJ databases">
        <title>Novel sulphate-reducing endosymbionts in the free-living metamonad Anaeramoeba.</title>
        <authorList>
            <person name="Jerlstrom-Hultqvist J."/>
            <person name="Cepicka I."/>
            <person name="Gallot-Lavallee L."/>
            <person name="Salas-Leiva D."/>
            <person name="Curtis B.A."/>
            <person name="Zahonova K."/>
            <person name="Pipaliya S."/>
            <person name="Dacks J."/>
            <person name="Roger A.J."/>
        </authorList>
    </citation>
    <scope>NUCLEOTIDE SEQUENCE</scope>
    <source>
        <strain evidence="2">Busselton2</strain>
    </source>
</reference>
<feature type="region of interest" description="Disordered" evidence="1">
    <location>
        <begin position="210"/>
        <end position="258"/>
    </location>
</feature>
<evidence type="ECO:0000313" key="3">
    <source>
        <dbReference type="Proteomes" id="UP001146793"/>
    </source>
</evidence>
<feature type="compositionally biased region" description="Basic and acidic residues" evidence="1">
    <location>
        <begin position="212"/>
        <end position="222"/>
    </location>
</feature>
<feature type="compositionally biased region" description="Polar residues" evidence="1">
    <location>
        <begin position="11"/>
        <end position="20"/>
    </location>
</feature>
<feature type="region of interest" description="Disordered" evidence="1">
    <location>
        <begin position="1"/>
        <end position="77"/>
    </location>
</feature>
<evidence type="ECO:0000256" key="1">
    <source>
        <dbReference type="SAM" id="MobiDB-lite"/>
    </source>
</evidence>
<dbReference type="SUPFAM" id="SSF53098">
    <property type="entry name" value="Ribonuclease H-like"/>
    <property type="match status" value="1"/>
</dbReference>
<sequence length="660" mass="76543">MTTRKKRKISTVPNKRSNFVQLLKKRRSNHRSKKNRQSSKKRHTSKKMHSSKKKKHFSKKKKHSSKKKTTNVIKKERMRRIPRRRSLTGVTHVETMLIDHIRSLVPKALELDGYLDENKDPNVKIHEKEENVQKEEVAIKGNQDSNEESKEKKKNKAKKKSKVKKKSKCIEDNKKKMKSKGNMGFTRDTTINVDKKCKKNVKHDPVINSKQKCKEKEKEKKKITSRCKGNGKSNIPAITKERSSRPNNNQVTDQSKAEEIQIEKETNSETLCLPSKRRVRPKTEISNGKLIKTIQTRIGEDIRKLQNIESWLKDETFSNFILIKNVDNQPLFLNENYFVQCTQCNSVITVIKYNMERHFTSSKHCNALKMLQTHTLGSLSDIVKILLKSGISYNMAQHLFQVQNLPMIRSVHTFPSRTTVRRTLPQLLDDEKKTLKHKLKDKSFCLIIDEATDRLSRPLVALLAATSTDTWVLELDEIQEMTATNMELFIRKSLEYYEIPFKKITALVSDGAPVCCKLGKTLTKVCEIKHIICACHTLHLISAKLIDSFDLANLVCSKLKKFFKAGKQAGRKRRWLQKNGKLISLPCLTRWGTWLQTCIEVLHNKDKLKQFIQLEERSKTSNILIEHLSSKIFLEELVFIEYIASFSVSFTFKAQTFNEI</sequence>
<feature type="region of interest" description="Disordered" evidence="1">
    <location>
        <begin position="117"/>
        <end position="187"/>
    </location>
</feature>
<feature type="compositionally biased region" description="Basic residues" evidence="1">
    <location>
        <begin position="23"/>
        <end position="69"/>
    </location>
</feature>
<feature type="compositionally biased region" description="Basic residues" evidence="1">
    <location>
        <begin position="152"/>
        <end position="167"/>
    </location>
</feature>
<feature type="compositionally biased region" description="Basic and acidic residues" evidence="1">
    <location>
        <begin position="117"/>
        <end position="138"/>
    </location>
</feature>
<organism evidence="2 3">
    <name type="scientific">Anaeramoeba flamelloides</name>
    <dbReference type="NCBI Taxonomy" id="1746091"/>
    <lineage>
        <taxon>Eukaryota</taxon>
        <taxon>Metamonada</taxon>
        <taxon>Anaeramoebidae</taxon>
        <taxon>Anaeramoeba</taxon>
    </lineage>
</organism>
<dbReference type="Proteomes" id="UP001146793">
    <property type="component" value="Unassembled WGS sequence"/>
</dbReference>
<dbReference type="InterPro" id="IPR012337">
    <property type="entry name" value="RNaseH-like_sf"/>
</dbReference>
<feature type="compositionally biased region" description="Polar residues" evidence="1">
    <location>
        <begin position="245"/>
        <end position="254"/>
    </location>
</feature>